<proteinExistence type="predicted"/>
<dbReference type="AlphaFoldDB" id="A0A382IGD5"/>
<protein>
    <submittedName>
        <fullName evidence="1">Uncharacterized protein</fullName>
    </submittedName>
</protein>
<reference evidence="1" key="1">
    <citation type="submission" date="2018-05" db="EMBL/GenBank/DDBJ databases">
        <authorList>
            <person name="Lanie J.A."/>
            <person name="Ng W.-L."/>
            <person name="Kazmierczak K.M."/>
            <person name="Andrzejewski T.M."/>
            <person name="Davidsen T.M."/>
            <person name="Wayne K.J."/>
            <person name="Tettelin H."/>
            <person name="Glass J.I."/>
            <person name="Rusch D."/>
            <person name="Podicherti R."/>
            <person name="Tsui H.-C.T."/>
            <person name="Winkler M.E."/>
        </authorList>
    </citation>
    <scope>NUCLEOTIDE SEQUENCE</scope>
</reference>
<name>A0A382IGD5_9ZZZZ</name>
<sequence length="83" mass="8958">MFAIGFGQNAKQLPNNIYGNISFAVTVPQGEFSNNVTNNGYGIDIDGGWYVFNGPVSIGINVIGAQYGRLTRNIPYSYFSSAV</sequence>
<gene>
    <name evidence="1" type="ORF">METZ01_LOCUS251151</name>
</gene>
<organism evidence="1">
    <name type="scientific">marine metagenome</name>
    <dbReference type="NCBI Taxonomy" id="408172"/>
    <lineage>
        <taxon>unclassified sequences</taxon>
        <taxon>metagenomes</taxon>
        <taxon>ecological metagenomes</taxon>
    </lineage>
</organism>
<accession>A0A382IGD5</accession>
<feature type="non-terminal residue" evidence="1">
    <location>
        <position position="83"/>
    </location>
</feature>
<dbReference type="EMBL" id="UINC01067024">
    <property type="protein sequence ID" value="SVB98297.1"/>
    <property type="molecule type" value="Genomic_DNA"/>
</dbReference>
<evidence type="ECO:0000313" key="1">
    <source>
        <dbReference type="EMBL" id="SVB98297.1"/>
    </source>
</evidence>